<dbReference type="EMBL" id="JAIWIU010000107">
    <property type="protein sequence ID" value="MCA2017474.1"/>
    <property type="molecule type" value="Genomic_DNA"/>
</dbReference>
<dbReference type="SUPFAM" id="SSF52540">
    <property type="entry name" value="P-loop containing nucleoside triphosphate hydrolases"/>
    <property type="match status" value="1"/>
</dbReference>
<dbReference type="PANTHER" id="PTHR13308">
    <property type="entry name" value="NEDD4-BINDING PROTEIN 2-LIKE 1"/>
    <property type="match status" value="1"/>
</dbReference>
<accession>A0ABS7YP64</accession>
<dbReference type="InterPro" id="IPR026302">
    <property type="entry name" value="NEDD4-bd_p2"/>
</dbReference>
<keyword evidence="2" id="KW-1185">Reference proteome</keyword>
<keyword evidence="1" id="KW-0067">ATP-binding</keyword>
<keyword evidence="1" id="KW-0547">Nucleotide-binding</keyword>
<dbReference type="RefSeq" id="WP_225251194.1">
    <property type="nucleotide sequence ID" value="NZ_JAIWIU010000107.1"/>
</dbReference>
<protein>
    <submittedName>
        <fullName evidence="1">ATP-binding protein</fullName>
    </submittedName>
</protein>
<comment type="caution">
    <text evidence="1">The sequence shown here is derived from an EMBL/GenBank/DDBJ whole genome shotgun (WGS) entry which is preliminary data.</text>
</comment>
<reference evidence="2" key="1">
    <citation type="submission" date="2023-07" db="EMBL/GenBank/DDBJ databases">
        <title>Molecular identification of indigenous halophilic bacteria isolated from red sea cost, biodegradation of synthetic dyes and assessment of degraded metabolite toxicity.</title>
        <authorList>
            <person name="Chaieb K."/>
            <person name="Altayb H.N."/>
        </authorList>
    </citation>
    <scope>NUCLEOTIDE SEQUENCE [LARGE SCALE GENOMIC DNA]</scope>
    <source>
        <strain evidence="2">K20</strain>
    </source>
</reference>
<gene>
    <name evidence="1" type="ORF">LDJ79_15220</name>
</gene>
<dbReference type="Gene3D" id="3.40.50.300">
    <property type="entry name" value="P-loop containing nucleotide triphosphate hydrolases"/>
    <property type="match status" value="1"/>
</dbReference>
<evidence type="ECO:0000313" key="1">
    <source>
        <dbReference type="EMBL" id="MCA2017474.1"/>
    </source>
</evidence>
<sequence length="132" mass="15495">MSLTITLIRGLPGSGKSTLAKTLPGVHLEADMFFVNPQGEYQFRPELIKQAHQWCQEQSDYWLSQGCDIVVSNTFVRQWEMAFYRKLAKKYRATLNILVCREQYSNVHGVDEKTIAKMRRQWQEHPKNKFTK</sequence>
<organism evidence="1 2">
    <name type="scientific">Vibrio tritonius</name>
    <dbReference type="NCBI Taxonomy" id="1435069"/>
    <lineage>
        <taxon>Bacteria</taxon>
        <taxon>Pseudomonadati</taxon>
        <taxon>Pseudomonadota</taxon>
        <taxon>Gammaproteobacteria</taxon>
        <taxon>Vibrionales</taxon>
        <taxon>Vibrionaceae</taxon>
        <taxon>Vibrio</taxon>
    </lineage>
</organism>
<proteinExistence type="predicted"/>
<dbReference type="PANTHER" id="PTHR13308:SF40">
    <property type="entry name" value="NEDD4-BINDING PROTEIN 2-LIKE 1"/>
    <property type="match status" value="1"/>
</dbReference>
<dbReference type="Proteomes" id="UP001199044">
    <property type="component" value="Unassembled WGS sequence"/>
</dbReference>
<dbReference type="InterPro" id="IPR027417">
    <property type="entry name" value="P-loop_NTPase"/>
</dbReference>
<dbReference type="GO" id="GO:0005524">
    <property type="term" value="F:ATP binding"/>
    <property type="evidence" value="ECO:0007669"/>
    <property type="project" value="UniProtKB-KW"/>
</dbReference>
<dbReference type="Pfam" id="PF13671">
    <property type="entry name" value="AAA_33"/>
    <property type="match status" value="1"/>
</dbReference>
<name>A0ABS7YP64_9VIBR</name>
<evidence type="ECO:0000313" key="2">
    <source>
        <dbReference type="Proteomes" id="UP001199044"/>
    </source>
</evidence>